<feature type="transmembrane region" description="Helical" evidence="7">
    <location>
        <begin position="349"/>
        <end position="370"/>
    </location>
</feature>
<feature type="transmembrane region" description="Helical" evidence="7">
    <location>
        <begin position="112"/>
        <end position="134"/>
    </location>
</feature>
<feature type="transmembrane region" description="Helical" evidence="7">
    <location>
        <begin position="233"/>
        <end position="251"/>
    </location>
</feature>
<keyword evidence="3 7" id="KW-0812">Transmembrane</keyword>
<evidence type="ECO:0000256" key="3">
    <source>
        <dbReference type="ARBA" id="ARBA00022692"/>
    </source>
</evidence>
<evidence type="ECO:0000256" key="7">
    <source>
        <dbReference type="SAM" id="Phobius"/>
    </source>
</evidence>
<dbReference type="PANTHER" id="PTHR30250:SF11">
    <property type="entry name" value="O-ANTIGEN TRANSPORTER-RELATED"/>
    <property type="match status" value="1"/>
</dbReference>
<comment type="subcellular location">
    <subcellularLocation>
        <location evidence="1">Cell membrane</location>
        <topology evidence="1">Multi-pass membrane protein</topology>
    </subcellularLocation>
</comment>
<feature type="transmembrane region" description="Helical" evidence="7">
    <location>
        <begin position="271"/>
        <end position="297"/>
    </location>
</feature>
<evidence type="ECO:0000256" key="2">
    <source>
        <dbReference type="ARBA" id="ARBA00022475"/>
    </source>
</evidence>
<comment type="caution">
    <text evidence="8">The sequence shown here is derived from an EMBL/GenBank/DDBJ whole genome shotgun (WGS) entry which is preliminary data.</text>
</comment>
<evidence type="ECO:0000313" key="8">
    <source>
        <dbReference type="EMBL" id="ROP27916.1"/>
    </source>
</evidence>
<evidence type="ECO:0000256" key="1">
    <source>
        <dbReference type="ARBA" id="ARBA00004651"/>
    </source>
</evidence>
<keyword evidence="5 7" id="KW-0472">Membrane</keyword>
<feature type="transmembrane region" description="Helical" evidence="7">
    <location>
        <begin position="377"/>
        <end position="395"/>
    </location>
</feature>
<feature type="region of interest" description="Disordered" evidence="6">
    <location>
        <begin position="1"/>
        <end position="24"/>
    </location>
</feature>
<keyword evidence="2" id="KW-1003">Cell membrane</keyword>
<protein>
    <submittedName>
        <fullName evidence="8">O-antigen/teichoic acid export membrane protein</fullName>
    </submittedName>
</protein>
<feature type="transmembrane region" description="Helical" evidence="7">
    <location>
        <begin position="149"/>
        <end position="168"/>
    </location>
</feature>
<sequence length="450" mass="45394">MRVHLRDAAPPNNRQVPRRTADRDPVTSLARRIASLAARGAAPIAVAVAVQSAGNLAFHSVVGRMLDPGAYGALGAVLSAMVMLAVPLGALQTAASALVAEHGLTRETARRTLRAVALWSLPPALVVLLCAPLLRDYFHLASLAETVQLAPYLIAAAVVAAARGLLLGDRQVGTVAATYVFSTVVRLGLGLALVVPFGVSGALAGTVVSELAALLVAVPRLRGPAGRTGATGLRLGAVAHAGIAVTGLFLFSTADLLLARHHLGDAESGSYVAAATVAKTVLALPAGVMAAVFPRLLAAWPTPGRTRALITGGAAVTGPAVLGAAAVVALPSLVLAILYGDGFADATGLVQALAGVAALTSFVTVLTNAALARRSRLIAVPWIGAVLEIALIETWHGSGSQIAACSAAALAPTLLAMVVLEGRRWARAPRANVQVAPADADPSRTAATAA</sequence>
<reference evidence="8 9" key="1">
    <citation type="submission" date="2018-11" db="EMBL/GenBank/DDBJ databases">
        <title>Sequencing the genomes of 1000 actinobacteria strains.</title>
        <authorList>
            <person name="Klenk H.-P."/>
        </authorList>
    </citation>
    <scope>NUCLEOTIDE SEQUENCE [LARGE SCALE GENOMIC DNA]</scope>
    <source>
        <strain evidence="8 9">DSM 43634</strain>
    </source>
</reference>
<proteinExistence type="predicted"/>
<accession>A0A3N1GCC5</accession>
<dbReference type="Proteomes" id="UP000271683">
    <property type="component" value="Unassembled WGS sequence"/>
</dbReference>
<feature type="transmembrane region" description="Helical" evidence="7">
    <location>
        <begin position="309"/>
        <end position="337"/>
    </location>
</feature>
<evidence type="ECO:0000256" key="5">
    <source>
        <dbReference type="ARBA" id="ARBA00023136"/>
    </source>
</evidence>
<feature type="transmembrane region" description="Helical" evidence="7">
    <location>
        <begin position="175"/>
        <end position="195"/>
    </location>
</feature>
<feature type="transmembrane region" description="Helical" evidence="7">
    <location>
        <begin position="201"/>
        <end position="221"/>
    </location>
</feature>
<dbReference type="AlphaFoldDB" id="A0A3N1GCC5"/>
<feature type="transmembrane region" description="Helical" evidence="7">
    <location>
        <begin position="401"/>
        <end position="420"/>
    </location>
</feature>
<evidence type="ECO:0000256" key="4">
    <source>
        <dbReference type="ARBA" id="ARBA00022989"/>
    </source>
</evidence>
<keyword evidence="4 7" id="KW-1133">Transmembrane helix</keyword>
<feature type="transmembrane region" description="Helical" evidence="7">
    <location>
        <begin position="36"/>
        <end position="58"/>
    </location>
</feature>
<feature type="transmembrane region" description="Helical" evidence="7">
    <location>
        <begin position="70"/>
        <end position="91"/>
    </location>
</feature>
<dbReference type="GO" id="GO:0005886">
    <property type="term" value="C:plasma membrane"/>
    <property type="evidence" value="ECO:0007669"/>
    <property type="project" value="UniProtKB-SubCell"/>
</dbReference>
<dbReference type="EMBL" id="RJKL01000001">
    <property type="protein sequence ID" value="ROP27916.1"/>
    <property type="molecule type" value="Genomic_DNA"/>
</dbReference>
<evidence type="ECO:0000313" key="9">
    <source>
        <dbReference type="Proteomes" id="UP000271683"/>
    </source>
</evidence>
<dbReference type="PANTHER" id="PTHR30250">
    <property type="entry name" value="PST FAMILY PREDICTED COLANIC ACID TRANSPORTER"/>
    <property type="match status" value="1"/>
</dbReference>
<dbReference type="InterPro" id="IPR050833">
    <property type="entry name" value="Poly_Biosynth_Transport"/>
</dbReference>
<evidence type="ECO:0000256" key="6">
    <source>
        <dbReference type="SAM" id="MobiDB-lite"/>
    </source>
</evidence>
<organism evidence="8 9">
    <name type="scientific">Couchioplanes caeruleus</name>
    <dbReference type="NCBI Taxonomy" id="56438"/>
    <lineage>
        <taxon>Bacteria</taxon>
        <taxon>Bacillati</taxon>
        <taxon>Actinomycetota</taxon>
        <taxon>Actinomycetes</taxon>
        <taxon>Micromonosporales</taxon>
        <taxon>Micromonosporaceae</taxon>
        <taxon>Couchioplanes</taxon>
    </lineage>
</organism>
<name>A0A3N1GCC5_9ACTN</name>
<gene>
    <name evidence="8" type="ORF">EDD30_0615</name>
</gene>